<organism evidence="1 2">
    <name type="scientific">Coemansia linderi</name>
    <dbReference type="NCBI Taxonomy" id="2663919"/>
    <lineage>
        <taxon>Eukaryota</taxon>
        <taxon>Fungi</taxon>
        <taxon>Fungi incertae sedis</taxon>
        <taxon>Zoopagomycota</taxon>
        <taxon>Kickxellomycotina</taxon>
        <taxon>Kickxellomycetes</taxon>
        <taxon>Kickxellales</taxon>
        <taxon>Kickxellaceae</taxon>
        <taxon>Coemansia</taxon>
    </lineage>
</organism>
<reference evidence="1" key="1">
    <citation type="submission" date="2022-07" db="EMBL/GenBank/DDBJ databases">
        <title>Phylogenomic reconstructions and comparative analyses of Kickxellomycotina fungi.</title>
        <authorList>
            <person name="Reynolds N.K."/>
            <person name="Stajich J.E."/>
            <person name="Barry K."/>
            <person name="Grigoriev I.V."/>
            <person name="Crous P."/>
            <person name="Smith M.E."/>
        </authorList>
    </citation>
    <scope>NUCLEOTIDE SEQUENCE</scope>
    <source>
        <strain evidence="1">BCRC 34191</strain>
    </source>
</reference>
<protein>
    <submittedName>
        <fullName evidence="1">Uncharacterized protein</fullName>
    </submittedName>
</protein>
<dbReference type="Proteomes" id="UP001140066">
    <property type="component" value="Unassembled WGS sequence"/>
</dbReference>
<comment type="caution">
    <text evidence="1">The sequence shown here is derived from an EMBL/GenBank/DDBJ whole genome shotgun (WGS) entry which is preliminary data.</text>
</comment>
<evidence type="ECO:0000313" key="1">
    <source>
        <dbReference type="EMBL" id="KAJ2777646.1"/>
    </source>
</evidence>
<name>A0ACC1KA11_9FUNG</name>
<feature type="non-terminal residue" evidence="1">
    <location>
        <position position="72"/>
    </location>
</feature>
<dbReference type="EMBL" id="JANBUK010001781">
    <property type="protein sequence ID" value="KAJ2777646.1"/>
    <property type="molecule type" value="Genomic_DNA"/>
</dbReference>
<proteinExistence type="predicted"/>
<sequence length="72" mass="7564">MLLSIPVTPTIARDSTSWSESLTGASAVVPGGYCSRNAAQVDFLALRLILFKRSPVSGSTHIDTGAMSLARL</sequence>
<evidence type="ECO:0000313" key="2">
    <source>
        <dbReference type="Proteomes" id="UP001140066"/>
    </source>
</evidence>
<keyword evidence="2" id="KW-1185">Reference proteome</keyword>
<gene>
    <name evidence="1" type="ORF">GGI18_004163</name>
</gene>
<accession>A0ACC1KA11</accession>